<keyword evidence="2" id="KW-1133">Transmembrane helix</keyword>
<accession>A0A2X0SNV0</accession>
<dbReference type="PANTHER" id="PTHR32309">
    <property type="entry name" value="TYROSINE-PROTEIN KINASE"/>
    <property type="match status" value="1"/>
</dbReference>
<proteinExistence type="predicted"/>
<keyword evidence="2" id="KW-0472">Membrane</keyword>
<protein>
    <submittedName>
        <fullName evidence="3">Capsule polysaccharide exportinner-membrane protein</fullName>
    </submittedName>
</protein>
<gene>
    <name evidence="3" type="ORF">NITFAB_2188</name>
</gene>
<sequence>MTYSFKTNAMAGFSGDILGRLQRKATPKGFRRSIIVIAVIASLTAAVYWIFIASNRYVSEAHVIIQRTDLDSNHSMDFPSLLGGTSINRADQLLLRDHLLSVDMLRKLDAALNLRAHYSDPERDPFSRLWFANASMEWFHRHYLSRVNVEFDDYAGILIIKSQSYDPGLAKAITSLLVQEGEGFMNGMAHNLAQDQVSFLEKQVAQMKERVMQARQKLLAYQDKKGLLSPQATTENIADIIAKLEAQRTVLETQYRALAAYLVPGHANITQLKQQISAVENQITQEKAKLVSSGGKKLNRSVEEFQRLEMEAAFAQDIYKTALVALEKGRIEAIRTIKKVSVLQSPTQPEYALEPRRFYNTLVFMLVTLLLAGVAHLIAAIVQDHKD</sequence>
<evidence type="ECO:0000256" key="1">
    <source>
        <dbReference type="SAM" id="Coils"/>
    </source>
</evidence>
<feature type="transmembrane region" description="Helical" evidence="2">
    <location>
        <begin position="358"/>
        <end position="382"/>
    </location>
</feature>
<name>A0A2X0SNV0_9PROT</name>
<evidence type="ECO:0000313" key="3">
    <source>
        <dbReference type="EMBL" id="SPS06595.1"/>
    </source>
</evidence>
<keyword evidence="1" id="KW-0175">Coiled coil</keyword>
<dbReference type="AlphaFoldDB" id="A0A2X0SNV0"/>
<feature type="transmembrane region" description="Helical" evidence="2">
    <location>
        <begin position="33"/>
        <end position="51"/>
    </location>
</feature>
<dbReference type="GO" id="GO:0005886">
    <property type="term" value="C:plasma membrane"/>
    <property type="evidence" value="ECO:0007669"/>
    <property type="project" value="TreeGrafter"/>
</dbReference>
<dbReference type="InterPro" id="IPR050445">
    <property type="entry name" value="Bact_polysacc_biosynth/exp"/>
</dbReference>
<dbReference type="PANTHER" id="PTHR32309:SF13">
    <property type="entry name" value="FERRIC ENTEROBACTIN TRANSPORT PROTEIN FEPE"/>
    <property type="match status" value="1"/>
</dbReference>
<dbReference type="EMBL" id="LS423452">
    <property type="protein sequence ID" value="SPS06595.1"/>
    <property type="molecule type" value="Genomic_DNA"/>
</dbReference>
<evidence type="ECO:0000256" key="2">
    <source>
        <dbReference type="SAM" id="Phobius"/>
    </source>
</evidence>
<reference evidence="3" key="1">
    <citation type="submission" date="2018-05" db="EMBL/GenBank/DDBJ databases">
        <authorList>
            <person name="Lanie J.A."/>
            <person name="Ng W.-L."/>
            <person name="Kazmierczak K.M."/>
            <person name="Andrzejewski T.M."/>
            <person name="Davidsen T.M."/>
            <person name="Wayne K.J."/>
            <person name="Tettelin H."/>
            <person name="Glass J.I."/>
            <person name="Rusch D."/>
            <person name="Podicherti R."/>
            <person name="Tsui H.-C.T."/>
            <person name="Winkler M.E."/>
        </authorList>
    </citation>
    <scope>NUCLEOTIDE SEQUENCE</scope>
    <source>
        <strain evidence="3">KNB</strain>
    </source>
</reference>
<organism evidence="3">
    <name type="scientific">Candidatus Nitrotoga fabula</name>
    <dbReference type="NCBI Taxonomy" id="2182327"/>
    <lineage>
        <taxon>Bacteria</taxon>
        <taxon>Pseudomonadati</taxon>
        <taxon>Pseudomonadota</taxon>
        <taxon>Betaproteobacteria</taxon>
        <taxon>Nitrosomonadales</taxon>
        <taxon>Gallionellaceae</taxon>
        <taxon>Candidatus Nitrotoga</taxon>
    </lineage>
</organism>
<keyword evidence="2" id="KW-0812">Transmembrane</keyword>
<dbReference type="GO" id="GO:0004713">
    <property type="term" value="F:protein tyrosine kinase activity"/>
    <property type="evidence" value="ECO:0007669"/>
    <property type="project" value="TreeGrafter"/>
</dbReference>
<feature type="coiled-coil region" evidence="1">
    <location>
        <begin position="190"/>
        <end position="224"/>
    </location>
</feature>